<evidence type="ECO:0000256" key="1">
    <source>
        <dbReference type="SAM" id="MobiDB-lite"/>
    </source>
</evidence>
<dbReference type="AlphaFoldDB" id="A0A7J7M6W1"/>
<dbReference type="GO" id="GO:0003676">
    <property type="term" value="F:nucleic acid binding"/>
    <property type="evidence" value="ECO:0007669"/>
    <property type="project" value="InterPro"/>
</dbReference>
<dbReference type="Gene3D" id="3.30.420.10">
    <property type="entry name" value="Ribonuclease H-like superfamily/Ribonuclease H"/>
    <property type="match status" value="1"/>
</dbReference>
<dbReference type="Pfam" id="PF13456">
    <property type="entry name" value="RVT_3"/>
    <property type="match status" value="1"/>
</dbReference>
<dbReference type="OrthoDB" id="1925304at2759"/>
<evidence type="ECO:0000313" key="3">
    <source>
        <dbReference type="EMBL" id="KAF6150615.1"/>
    </source>
</evidence>
<dbReference type="GO" id="GO:0004523">
    <property type="term" value="F:RNA-DNA hybrid ribonuclease activity"/>
    <property type="evidence" value="ECO:0007669"/>
    <property type="project" value="InterPro"/>
</dbReference>
<comment type="caution">
    <text evidence="3">The sequence shown here is derived from an EMBL/GenBank/DDBJ whole genome shotgun (WGS) entry which is preliminary data.</text>
</comment>
<dbReference type="InterPro" id="IPR002156">
    <property type="entry name" value="RNaseH_domain"/>
</dbReference>
<dbReference type="InterPro" id="IPR036397">
    <property type="entry name" value="RNaseH_sf"/>
</dbReference>
<accession>A0A7J7M6W1</accession>
<feature type="region of interest" description="Disordered" evidence="1">
    <location>
        <begin position="57"/>
        <end position="81"/>
    </location>
</feature>
<dbReference type="EMBL" id="JACGCM010001727">
    <property type="protein sequence ID" value="KAF6150615.1"/>
    <property type="molecule type" value="Genomic_DNA"/>
</dbReference>
<keyword evidence="4" id="KW-1185">Reference proteome</keyword>
<organism evidence="3 4">
    <name type="scientific">Kingdonia uniflora</name>
    <dbReference type="NCBI Taxonomy" id="39325"/>
    <lineage>
        <taxon>Eukaryota</taxon>
        <taxon>Viridiplantae</taxon>
        <taxon>Streptophyta</taxon>
        <taxon>Embryophyta</taxon>
        <taxon>Tracheophyta</taxon>
        <taxon>Spermatophyta</taxon>
        <taxon>Magnoliopsida</taxon>
        <taxon>Ranunculales</taxon>
        <taxon>Circaeasteraceae</taxon>
        <taxon>Kingdonia</taxon>
    </lineage>
</organism>
<gene>
    <name evidence="3" type="ORF">GIB67_022227</name>
</gene>
<dbReference type="Proteomes" id="UP000541444">
    <property type="component" value="Unassembled WGS sequence"/>
</dbReference>
<name>A0A7J7M6W1_9MAGN</name>
<sequence>MSSFKHFAAAYKDQFGENIFHVAGRYVPIFQDNSISSAALQMQRELHWFKVERKSSRRGNWSNANNPTGTQDNRDNGMATPGAKWAQERHVQRVIIETDAAAITSFCDIGYTTISWTMKANLQECLSLSRHFVKLCINFTPRSANFVAHTVASKPIGDNFSRT</sequence>
<evidence type="ECO:0000259" key="2">
    <source>
        <dbReference type="Pfam" id="PF13456"/>
    </source>
</evidence>
<feature type="compositionally biased region" description="Polar residues" evidence="1">
    <location>
        <begin position="58"/>
        <end position="71"/>
    </location>
</feature>
<evidence type="ECO:0000313" key="4">
    <source>
        <dbReference type="Proteomes" id="UP000541444"/>
    </source>
</evidence>
<proteinExistence type="predicted"/>
<feature type="non-terminal residue" evidence="3">
    <location>
        <position position="1"/>
    </location>
</feature>
<feature type="domain" description="RNase H type-1" evidence="2">
    <location>
        <begin position="84"/>
        <end position="154"/>
    </location>
</feature>
<reference evidence="3 4" key="1">
    <citation type="journal article" date="2020" name="IScience">
        <title>Genome Sequencing of the Endangered Kingdonia uniflora (Circaeasteraceae, Ranunculales) Reveals Potential Mechanisms of Evolutionary Specialization.</title>
        <authorList>
            <person name="Sun Y."/>
            <person name="Deng T."/>
            <person name="Zhang A."/>
            <person name="Moore M.J."/>
            <person name="Landis J.B."/>
            <person name="Lin N."/>
            <person name="Zhang H."/>
            <person name="Zhang X."/>
            <person name="Huang J."/>
            <person name="Zhang X."/>
            <person name="Sun H."/>
            <person name="Wang H."/>
        </authorList>
    </citation>
    <scope>NUCLEOTIDE SEQUENCE [LARGE SCALE GENOMIC DNA]</scope>
    <source>
        <strain evidence="3">TB1705</strain>
        <tissue evidence="3">Leaf</tissue>
    </source>
</reference>
<protein>
    <recommendedName>
        <fullName evidence="2">RNase H type-1 domain-containing protein</fullName>
    </recommendedName>
</protein>